<evidence type="ECO:0000256" key="5">
    <source>
        <dbReference type="RuleBase" id="RU363094"/>
    </source>
</evidence>
<dbReference type="GO" id="GO:0008999">
    <property type="term" value="F:protein-N-terminal-alanine acetyltransferase activity"/>
    <property type="evidence" value="ECO:0007669"/>
    <property type="project" value="UniProtKB-EC"/>
</dbReference>
<organism evidence="7 8">
    <name type="scientific">Falsibacillus pallidus</name>
    <dbReference type="NCBI Taxonomy" id="493781"/>
    <lineage>
        <taxon>Bacteria</taxon>
        <taxon>Bacillati</taxon>
        <taxon>Bacillota</taxon>
        <taxon>Bacilli</taxon>
        <taxon>Bacillales</taxon>
        <taxon>Bacillaceae</taxon>
        <taxon>Falsibacillus</taxon>
    </lineage>
</organism>
<keyword evidence="7" id="KW-0687">Ribonucleoprotein</keyword>
<keyword evidence="3 7" id="KW-0808">Transferase</keyword>
<gene>
    <name evidence="7" type="ORF">DFR59_1207</name>
</gene>
<dbReference type="InterPro" id="IPR016181">
    <property type="entry name" value="Acyl_CoA_acyltransferase"/>
</dbReference>
<keyword evidence="2 5" id="KW-0963">Cytoplasm</keyword>
<dbReference type="EMBL" id="QQAY01000020">
    <property type="protein sequence ID" value="RDI37910.1"/>
    <property type="molecule type" value="Genomic_DNA"/>
</dbReference>
<dbReference type="Pfam" id="PF00583">
    <property type="entry name" value="Acetyltransf_1"/>
    <property type="match status" value="1"/>
</dbReference>
<dbReference type="InterPro" id="IPR006464">
    <property type="entry name" value="AcTrfase_RimI/Ard1"/>
</dbReference>
<comment type="subcellular location">
    <subcellularLocation>
        <location evidence="5">Cytoplasm</location>
    </subcellularLocation>
</comment>
<sequence length="154" mass="17745">MENIKDSVLYRFMAVDDLEDVMKVEHESFTIPWSREAFYNEIENNQFAFYLVAELDGRIAGYCGVWLVLDEAHITNVAVLPNFRGKGIGLTLMEKMLKLAQEHGAKTATLEVRVSNLPAQSMYRKLGFQEGGIRKRYYTDNQEDALIMWVTINE</sequence>
<protein>
    <recommendedName>
        <fullName evidence="5">[Ribosomal protein bS18]-alanine N-acetyltransferase</fullName>
        <ecNumber evidence="5">2.3.1.266</ecNumber>
    </recommendedName>
</protein>
<evidence type="ECO:0000256" key="1">
    <source>
        <dbReference type="ARBA" id="ARBA00005395"/>
    </source>
</evidence>
<name>A0A370G3X9_9BACI</name>
<dbReference type="GO" id="GO:0005840">
    <property type="term" value="C:ribosome"/>
    <property type="evidence" value="ECO:0007669"/>
    <property type="project" value="UniProtKB-KW"/>
</dbReference>
<accession>A0A370G3X9</accession>
<dbReference type="Gene3D" id="3.40.630.30">
    <property type="match status" value="1"/>
</dbReference>
<evidence type="ECO:0000256" key="2">
    <source>
        <dbReference type="ARBA" id="ARBA00022490"/>
    </source>
</evidence>
<feature type="domain" description="N-acetyltransferase" evidence="6">
    <location>
        <begin position="8"/>
        <end position="153"/>
    </location>
</feature>
<dbReference type="PANTHER" id="PTHR43420">
    <property type="entry name" value="ACETYLTRANSFERASE"/>
    <property type="match status" value="1"/>
</dbReference>
<dbReference type="SUPFAM" id="SSF55729">
    <property type="entry name" value="Acyl-CoA N-acyltransferases (Nat)"/>
    <property type="match status" value="1"/>
</dbReference>
<reference evidence="7 8" key="1">
    <citation type="submission" date="2018-07" db="EMBL/GenBank/DDBJ databases">
        <title>Genomic Encyclopedia of Type Strains, Phase IV (KMG-IV): sequencing the most valuable type-strain genomes for metagenomic binning, comparative biology and taxonomic classification.</title>
        <authorList>
            <person name="Goeker M."/>
        </authorList>
    </citation>
    <scope>NUCLEOTIDE SEQUENCE [LARGE SCALE GENOMIC DNA]</scope>
    <source>
        <strain evidence="7 8">DSM 25281</strain>
    </source>
</reference>
<dbReference type="NCBIfam" id="TIGR01575">
    <property type="entry name" value="rimI"/>
    <property type="match status" value="1"/>
</dbReference>
<dbReference type="AlphaFoldDB" id="A0A370G3X9"/>
<keyword evidence="8" id="KW-1185">Reference proteome</keyword>
<comment type="similarity">
    <text evidence="1 5">Belongs to the acetyltransferase family. RimI subfamily.</text>
</comment>
<comment type="function">
    <text evidence="5">Acetylates the N-terminal alanine of ribosomal protein bS18.</text>
</comment>
<dbReference type="InterPro" id="IPR000182">
    <property type="entry name" value="GNAT_dom"/>
</dbReference>
<keyword evidence="4" id="KW-0012">Acyltransferase</keyword>
<evidence type="ECO:0000256" key="3">
    <source>
        <dbReference type="ARBA" id="ARBA00022679"/>
    </source>
</evidence>
<keyword evidence="7" id="KW-0689">Ribosomal protein</keyword>
<evidence type="ECO:0000256" key="4">
    <source>
        <dbReference type="ARBA" id="ARBA00023315"/>
    </source>
</evidence>
<dbReference type="GO" id="GO:0005737">
    <property type="term" value="C:cytoplasm"/>
    <property type="evidence" value="ECO:0007669"/>
    <property type="project" value="UniProtKB-SubCell"/>
</dbReference>
<comment type="catalytic activity">
    <reaction evidence="5">
        <text>N-terminal L-alanyl-[ribosomal protein bS18] + acetyl-CoA = N-terminal N(alpha)-acetyl-L-alanyl-[ribosomal protein bS18] + CoA + H(+)</text>
        <dbReference type="Rhea" id="RHEA:43756"/>
        <dbReference type="Rhea" id="RHEA-COMP:10676"/>
        <dbReference type="Rhea" id="RHEA-COMP:10677"/>
        <dbReference type="ChEBI" id="CHEBI:15378"/>
        <dbReference type="ChEBI" id="CHEBI:57287"/>
        <dbReference type="ChEBI" id="CHEBI:57288"/>
        <dbReference type="ChEBI" id="CHEBI:64718"/>
        <dbReference type="ChEBI" id="CHEBI:83683"/>
        <dbReference type="EC" id="2.3.1.266"/>
    </reaction>
</comment>
<evidence type="ECO:0000259" key="6">
    <source>
        <dbReference type="PROSITE" id="PS51186"/>
    </source>
</evidence>
<evidence type="ECO:0000313" key="7">
    <source>
        <dbReference type="EMBL" id="RDI37910.1"/>
    </source>
</evidence>
<proteinExistence type="inferred from homology"/>
<dbReference type="PANTHER" id="PTHR43420:SF44">
    <property type="entry name" value="ACETYLTRANSFERASE YPEA"/>
    <property type="match status" value="1"/>
</dbReference>
<dbReference type="RefSeq" id="WP_211318573.1">
    <property type="nucleotide sequence ID" value="NZ_QQAY01000020.1"/>
</dbReference>
<evidence type="ECO:0000313" key="8">
    <source>
        <dbReference type="Proteomes" id="UP000255326"/>
    </source>
</evidence>
<dbReference type="InterPro" id="IPR050680">
    <property type="entry name" value="YpeA/RimI_acetyltransf"/>
</dbReference>
<dbReference type="EC" id="2.3.1.266" evidence="5"/>
<dbReference type="Proteomes" id="UP000255326">
    <property type="component" value="Unassembled WGS sequence"/>
</dbReference>
<dbReference type="CDD" id="cd04301">
    <property type="entry name" value="NAT_SF"/>
    <property type="match status" value="1"/>
</dbReference>
<comment type="caution">
    <text evidence="7">The sequence shown here is derived from an EMBL/GenBank/DDBJ whole genome shotgun (WGS) entry which is preliminary data.</text>
</comment>
<dbReference type="PROSITE" id="PS51186">
    <property type="entry name" value="GNAT"/>
    <property type="match status" value="1"/>
</dbReference>